<proteinExistence type="predicted"/>
<name>A0A2N0NPR5_9GLOM</name>
<dbReference type="AlphaFoldDB" id="A0A2N0NPR5"/>
<gene>
    <name evidence="1" type="ORF">RhiirA5_434615</name>
</gene>
<accession>A0A2N0NPR5</accession>
<organism evidence="1 2">
    <name type="scientific">Rhizophagus irregularis</name>
    <dbReference type="NCBI Taxonomy" id="588596"/>
    <lineage>
        <taxon>Eukaryota</taxon>
        <taxon>Fungi</taxon>
        <taxon>Fungi incertae sedis</taxon>
        <taxon>Mucoromycota</taxon>
        <taxon>Glomeromycotina</taxon>
        <taxon>Glomeromycetes</taxon>
        <taxon>Glomerales</taxon>
        <taxon>Glomeraceae</taxon>
        <taxon>Rhizophagus</taxon>
    </lineage>
</organism>
<dbReference type="Proteomes" id="UP000232722">
    <property type="component" value="Unassembled WGS sequence"/>
</dbReference>
<evidence type="ECO:0000313" key="1">
    <source>
        <dbReference type="EMBL" id="PKB96571.1"/>
    </source>
</evidence>
<sequence>MDIKQQKEFLVKAYHECLYQEKSLRRPISYYKDKIIEIRRKLELTEEDFEKEIRLERDLRKYERKIRGDYETLMDIKESIIKRIIKIKTELKTKKKYQNNLKV</sequence>
<dbReference type="EMBL" id="LLXJ01003798">
    <property type="protein sequence ID" value="PKB96571.1"/>
    <property type="molecule type" value="Genomic_DNA"/>
</dbReference>
<reference evidence="1 2" key="2">
    <citation type="submission" date="2017-09" db="EMBL/GenBank/DDBJ databases">
        <title>Extensive intraspecific genome diversity in a model arbuscular mycorrhizal fungus.</title>
        <authorList>
            <person name="Chen E.C."/>
            <person name="Morin E."/>
            <person name="Beaudet D."/>
            <person name="Noel J."/>
            <person name="Ndikumana S."/>
            <person name="Charron P."/>
            <person name="St-Onge C."/>
            <person name="Giorgi J."/>
            <person name="Grigoriev I.V."/>
            <person name="Roux C."/>
            <person name="Martin F.M."/>
            <person name="Corradi N."/>
        </authorList>
    </citation>
    <scope>NUCLEOTIDE SEQUENCE [LARGE SCALE GENOMIC DNA]</scope>
    <source>
        <strain evidence="1 2">A5</strain>
    </source>
</reference>
<dbReference type="VEuPathDB" id="FungiDB:RhiirA1_479147"/>
<protein>
    <submittedName>
        <fullName evidence="1">Uncharacterized protein</fullName>
    </submittedName>
</protein>
<evidence type="ECO:0000313" key="2">
    <source>
        <dbReference type="Proteomes" id="UP000232722"/>
    </source>
</evidence>
<comment type="caution">
    <text evidence="1">The sequence shown here is derived from an EMBL/GenBank/DDBJ whole genome shotgun (WGS) entry which is preliminary data.</text>
</comment>
<dbReference type="VEuPathDB" id="FungiDB:RhiirFUN_007795"/>
<reference evidence="1 2" key="1">
    <citation type="submission" date="2016-04" db="EMBL/GenBank/DDBJ databases">
        <title>Genome analyses suggest a sexual origin of heterokaryosis in a supposedly ancient asexual fungus.</title>
        <authorList>
            <person name="Ropars J."/>
            <person name="Sedzielewska K."/>
            <person name="Noel J."/>
            <person name="Charron P."/>
            <person name="Farinelli L."/>
            <person name="Marton T."/>
            <person name="Kruger M."/>
            <person name="Pelin A."/>
            <person name="Brachmann A."/>
            <person name="Corradi N."/>
        </authorList>
    </citation>
    <scope>NUCLEOTIDE SEQUENCE [LARGE SCALE GENOMIC DNA]</scope>
    <source>
        <strain evidence="1 2">A5</strain>
    </source>
</reference>
<dbReference type="VEuPathDB" id="FungiDB:FUN_020406"/>